<sequence>MDKLLEFVDLDAAAQYQTTLSSDLWDPAAFPEAVFYDGLRKSRDKWVKEREADKAVTGRSAVDFVPPTVAAPVASQPASGLAKGNKNRSQWK</sequence>
<protein>
    <submittedName>
        <fullName evidence="2">Uncharacterized protein</fullName>
    </submittedName>
</protein>
<name>A0A2C5YLG0_9HYPO</name>
<evidence type="ECO:0000313" key="3">
    <source>
        <dbReference type="Proteomes" id="UP000226431"/>
    </source>
</evidence>
<dbReference type="Proteomes" id="UP000226431">
    <property type="component" value="Unassembled WGS sequence"/>
</dbReference>
<keyword evidence="3" id="KW-1185">Reference proteome</keyword>
<reference evidence="2 3" key="1">
    <citation type="submission" date="2017-06" db="EMBL/GenBank/DDBJ databases">
        <title>Ant-infecting Ophiocordyceps genomes reveal a high diversity of potential behavioral manipulation genes and a possible major role for enterotoxins.</title>
        <authorList>
            <person name="De Bekker C."/>
            <person name="Evans H.C."/>
            <person name="Brachmann A."/>
            <person name="Hughes D.P."/>
        </authorList>
    </citation>
    <scope>NUCLEOTIDE SEQUENCE [LARGE SCALE GENOMIC DNA]</scope>
    <source>
        <strain evidence="2 3">Map16</strain>
    </source>
</reference>
<organism evidence="2 3">
    <name type="scientific">Ophiocordyceps camponoti-rufipedis</name>
    <dbReference type="NCBI Taxonomy" id="2004952"/>
    <lineage>
        <taxon>Eukaryota</taxon>
        <taxon>Fungi</taxon>
        <taxon>Dikarya</taxon>
        <taxon>Ascomycota</taxon>
        <taxon>Pezizomycotina</taxon>
        <taxon>Sordariomycetes</taxon>
        <taxon>Hypocreomycetidae</taxon>
        <taxon>Hypocreales</taxon>
        <taxon>Ophiocordycipitaceae</taxon>
        <taxon>Ophiocordyceps</taxon>
    </lineage>
</organism>
<dbReference type="EMBL" id="NJES01000935">
    <property type="protein sequence ID" value="PHH68546.1"/>
    <property type="molecule type" value="Genomic_DNA"/>
</dbReference>
<dbReference type="OrthoDB" id="1714508at2759"/>
<dbReference type="Pfam" id="PF07818">
    <property type="entry name" value="HCNGP"/>
    <property type="match status" value="1"/>
</dbReference>
<evidence type="ECO:0000313" key="2">
    <source>
        <dbReference type="EMBL" id="PHH68546.1"/>
    </source>
</evidence>
<dbReference type="AlphaFoldDB" id="A0A2C5YLG0"/>
<evidence type="ECO:0000256" key="1">
    <source>
        <dbReference type="SAM" id="MobiDB-lite"/>
    </source>
</evidence>
<accession>A0A2C5YLG0</accession>
<dbReference type="GO" id="GO:0006355">
    <property type="term" value="P:regulation of DNA-templated transcription"/>
    <property type="evidence" value="ECO:0007669"/>
    <property type="project" value="InterPro"/>
</dbReference>
<comment type="caution">
    <text evidence="2">The sequence shown here is derived from an EMBL/GenBank/DDBJ whole genome shotgun (WGS) entry which is preliminary data.</text>
</comment>
<dbReference type="InterPro" id="IPR012479">
    <property type="entry name" value="SAP30BP"/>
</dbReference>
<feature type="region of interest" description="Disordered" evidence="1">
    <location>
        <begin position="73"/>
        <end position="92"/>
    </location>
</feature>
<dbReference type="STRING" id="2004952.A0A2C5YLG0"/>
<proteinExistence type="predicted"/>
<gene>
    <name evidence="2" type="ORF">CDD80_7439</name>
</gene>